<sequence length="451" mass="44138">MDFGMLPPEINSARMYSGPGGSSLVTSASRWAGLATELRSAARSFESVIAGLAGGVWLGPASSSMARAGAPYVMWLNTTAAVADETAVQAVAAATAYDTAFTLTVPPPLVAANRAQLAALIATNLLGQNTSAIAANEALYSEMWAQDAVAMYGYAGSSAAASRLTPFTSPPPTTSPGGLAGQAAAVTAEGSHASMVISALPQALQSLASPAASTSSASGLTLPALGSALTALIGSTPAKALLEFPSVTSTAASSTSASASSASVGVGTRGLAATQDLATSETARGIIRGGALGPSTGPGPAPAGSIAAYAPSPVTAGLGRAPMIGSLSVPQGWAIAAPETRLVATQLVSTSLGAAPAAAESGAANLFSEMALASMTGRALGGGVGPGSRERLAAITAHGDQADSPQTPAGVPGTGIAAELRQLVELRDGGHLTEREFGELKGALIKRLSSS</sequence>
<evidence type="ECO:0000313" key="4">
    <source>
        <dbReference type="EMBL" id="TVS77943.1"/>
    </source>
</evidence>
<dbReference type="InterPro" id="IPR022171">
    <property type="entry name" value="PPE_C"/>
</dbReference>
<accession>A0A557WXE1</accession>
<keyword evidence="5" id="KW-1185">Reference proteome</keyword>
<protein>
    <submittedName>
        <fullName evidence="4">PPE family protein</fullName>
    </submittedName>
</protein>
<reference evidence="4 5" key="1">
    <citation type="submission" date="2019-07" db="EMBL/GenBank/DDBJ databases">
        <title>New Mycobacterium species.</title>
        <authorList>
            <person name="Tortoli E."/>
            <person name="Ghielmetti G."/>
            <person name="Friedel U."/>
            <person name="Trovato A."/>
        </authorList>
    </citation>
    <scope>NUCLEOTIDE SEQUENCE [LARGE SCALE GENOMIC DNA]</scope>
    <source>
        <strain evidence="4 5">16-83</strain>
    </source>
</reference>
<evidence type="ECO:0000259" key="2">
    <source>
        <dbReference type="Pfam" id="PF00823"/>
    </source>
</evidence>
<dbReference type="PANTHER" id="PTHR46766">
    <property type="entry name" value="GLUTAMINE-RICH PROTEIN 2"/>
    <property type="match status" value="1"/>
</dbReference>
<feature type="domain" description="PPE family C-terminal" evidence="3">
    <location>
        <begin position="315"/>
        <end position="392"/>
    </location>
</feature>
<name>A0A557WXE1_9MYCO</name>
<dbReference type="GO" id="GO:0052572">
    <property type="term" value="P:response to host immune response"/>
    <property type="evidence" value="ECO:0007669"/>
    <property type="project" value="TreeGrafter"/>
</dbReference>
<dbReference type="SUPFAM" id="SSF140459">
    <property type="entry name" value="PE/PPE dimer-like"/>
    <property type="match status" value="1"/>
</dbReference>
<feature type="domain" description="PPE" evidence="2">
    <location>
        <begin position="2"/>
        <end position="165"/>
    </location>
</feature>
<dbReference type="InterPro" id="IPR000030">
    <property type="entry name" value="PPE_dom"/>
</dbReference>
<gene>
    <name evidence="4" type="ORF">FPZ47_25930</name>
</gene>
<dbReference type="OrthoDB" id="4752359at2"/>
<dbReference type="AlphaFoldDB" id="A0A557WXE1"/>
<dbReference type="InterPro" id="IPR038332">
    <property type="entry name" value="PPE_sf"/>
</dbReference>
<dbReference type="EMBL" id="VMQU01000195">
    <property type="protein sequence ID" value="TVS77943.1"/>
    <property type="molecule type" value="Genomic_DNA"/>
</dbReference>
<evidence type="ECO:0000313" key="5">
    <source>
        <dbReference type="Proteomes" id="UP000320513"/>
    </source>
</evidence>
<dbReference type="Gene3D" id="1.20.1260.20">
    <property type="entry name" value="PPE superfamily"/>
    <property type="match status" value="1"/>
</dbReference>
<dbReference type="FunFam" id="1.20.1260.20:FF:000001">
    <property type="entry name" value="PPE family protein PPE41"/>
    <property type="match status" value="1"/>
</dbReference>
<dbReference type="PANTHER" id="PTHR46766:SF1">
    <property type="entry name" value="GLUTAMINE-RICH PROTEIN 2"/>
    <property type="match status" value="1"/>
</dbReference>
<evidence type="ECO:0000256" key="1">
    <source>
        <dbReference type="ARBA" id="ARBA00010652"/>
    </source>
</evidence>
<proteinExistence type="inferred from homology"/>
<evidence type="ECO:0000259" key="3">
    <source>
        <dbReference type="Pfam" id="PF12484"/>
    </source>
</evidence>
<comment type="similarity">
    <text evidence="1">Belongs to the mycobacterial PPE family.</text>
</comment>
<dbReference type="Pfam" id="PF00823">
    <property type="entry name" value="PPE"/>
    <property type="match status" value="1"/>
</dbReference>
<comment type="caution">
    <text evidence="4">The sequence shown here is derived from an EMBL/GenBank/DDBJ whole genome shotgun (WGS) entry which is preliminary data.</text>
</comment>
<dbReference type="Pfam" id="PF12484">
    <property type="entry name" value="PPE-SVP"/>
    <property type="match status" value="1"/>
</dbReference>
<dbReference type="Proteomes" id="UP000320513">
    <property type="component" value="Unassembled WGS sequence"/>
</dbReference>
<organism evidence="4 5">
    <name type="scientific">Mycobacterium helveticum</name>
    <dbReference type="NCBI Taxonomy" id="2592811"/>
    <lineage>
        <taxon>Bacteria</taxon>
        <taxon>Bacillati</taxon>
        <taxon>Actinomycetota</taxon>
        <taxon>Actinomycetes</taxon>
        <taxon>Mycobacteriales</taxon>
        <taxon>Mycobacteriaceae</taxon>
        <taxon>Mycobacterium</taxon>
    </lineage>
</organism>